<keyword evidence="2" id="KW-1185">Reference proteome</keyword>
<organism evidence="1 2">
    <name type="scientific">Photobacterium alginatilyticum</name>
    <dbReference type="NCBI Taxonomy" id="1775171"/>
    <lineage>
        <taxon>Bacteria</taxon>
        <taxon>Pseudomonadati</taxon>
        <taxon>Pseudomonadota</taxon>
        <taxon>Gammaproteobacteria</taxon>
        <taxon>Vibrionales</taxon>
        <taxon>Vibrionaceae</taxon>
        <taxon>Photobacterium</taxon>
    </lineage>
</organism>
<dbReference type="Proteomes" id="UP000738517">
    <property type="component" value="Unassembled WGS sequence"/>
</dbReference>
<evidence type="ECO:0000313" key="1">
    <source>
        <dbReference type="EMBL" id="NBI54598.1"/>
    </source>
</evidence>
<proteinExistence type="predicted"/>
<gene>
    <name evidence="1" type="ORF">EIZ48_18940</name>
</gene>
<evidence type="ECO:0000313" key="2">
    <source>
        <dbReference type="Proteomes" id="UP000738517"/>
    </source>
</evidence>
<name>A0ABW9YLC4_9GAMM</name>
<dbReference type="Gene3D" id="2.40.50.870">
    <property type="entry name" value="Protein of unknown function (DUF3299)"/>
    <property type="match status" value="1"/>
</dbReference>
<protein>
    <submittedName>
        <fullName evidence="1">DUF3299 domain-containing protein</fullName>
    </submittedName>
</protein>
<dbReference type="Pfam" id="PF11736">
    <property type="entry name" value="DUF3299"/>
    <property type="match status" value="1"/>
</dbReference>
<accession>A0ABW9YLC4</accession>
<sequence length="190" mass="21601">MITLDWQKLRPEMPDNQVTLPALSYENRLQIQQIFTLMNSSSPHDLERLKSMKAQLKSEGIDADELLELREVYIQTQKKAAETTTRAFDGKTVRIPGFLVPIEFSDAMITTDFLLVPFAGACIHMPPPPPNQIIRISFPEGYKMRTVQHPVWVEGTIISKIMSEEVYILDGASHITTGYSLNASKVFDYR</sequence>
<dbReference type="EMBL" id="RSEJ01000021">
    <property type="protein sequence ID" value="NBI54598.1"/>
    <property type="molecule type" value="Genomic_DNA"/>
</dbReference>
<comment type="caution">
    <text evidence="1">The sequence shown here is derived from an EMBL/GenBank/DDBJ whole genome shotgun (WGS) entry which is preliminary data.</text>
</comment>
<dbReference type="InterPro" id="IPR021727">
    <property type="entry name" value="DUF3299"/>
</dbReference>
<reference evidence="1 2" key="1">
    <citation type="journal article" date="2017" name="Int. J. Syst. Evol. Microbiol.">
        <title>Photobacterium alginatilyticum sp. nov., a marine bacterium isolated from bottom seawater.</title>
        <authorList>
            <person name="Wang X."/>
            <person name="Wang Y."/>
            <person name="Yang X."/>
            <person name="Sun H."/>
            <person name="Li B."/>
            <person name="Zhang X.H."/>
        </authorList>
    </citation>
    <scope>NUCLEOTIDE SEQUENCE [LARGE SCALE GENOMIC DNA]</scope>
    <source>
        <strain evidence="1 2">P03D4</strain>
    </source>
</reference>